<dbReference type="AlphaFoldDB" id="F8FBY0"/>
<dbReference type="Proteomes" id="UP000006620">
    <property type="component" value="Chromosome"/>
</dbReference>
<dbReference type="EMBL" id="CP002869">
    <property type="protein sequence ID" value="AEI43741.1"/>
    <property type="molecule type" value="Genomic_DNA"/>
</dbReference>
<dbReference type="InterPro" id="IPR025372">
    <property type="entry name" value="DUF4362"/>
</dbReference>
<reference evidence="2" key="1">
    <citation type="submission" date="2011-06" db="EMBL/GenBank/DDBJ databases">
        <title>Complete genome sequence of Paenibacillus mucilaginosus KNP414.</title>
        <authorList>
            <person name="Wang J."/>
            <person name="Hu S."/>
            <person name="Hu X."/>
            <person name="Zhang B."/>
            <person name="Dong D."/>
            <person name="Zhang S."/>
            <person name="Zhao K."/>
            <person name="Wu D."/>
        </authorList>
    </citation>
    <scope>NUCLEOTIDE SEQUENCE [LARGE SCALE GENOMIC DNA]</scope>
    <source>
        <strain evidence="2">KNP414</strain>
    </source>
</reference>
<proteinExistence type="predicted"/>
<gene>
    <name evidence="1" type="ordered locus">KNP414_05217</name>
</gene>
<organism evidence="1 2">
    <name type="scientific">Paenibacillus mucilaginosus (strain KNP414)</name>
    <dbReference type="NCBI Taxonomy" id="1036673"/>
    <lineage>
        <taxon>Bacteria</taxon>
        <taxon>Bacillati</taxon>
        <taxon>Bacillota</taxon>
        <taxon>Bacilli</taxon>
        <taxon>Bacillales</taxon>
        <taxon>Paenibacillaceae</taxon>
        <taxon>Paenibacillus</taxon>
    </lineage>
</organism>
<dbReference type="Pfam" id="PF14275">
    <property type="entry name" value="DUF4362"/>
    <property type="match status" value="1"/>
</dbReference>
<protein>
    <submittedName>
        <fullName evidence="1">Uncharacterized protein</fullName>
    </submittedName>
</protein>
<evidence type="ECO:0000313" key="1">
    <source>
        <dbReference type="EMBL" id="AEI43741.1"/>
    </source>
</evidence>
<sequence length="268" mass="29426">MPGKTKNVSAEVTNQHGNVENLTALDQYVQHSLEGQRGAVRIVHMTIEGDPIYNDLSFSGAGHKLRIDTTQDKFGSPKITDLTCRSMEKVESSVSMKYVLRGCSGEADERTVLHIAFDLAKQDRFEFALRYGPSAFDSQNEISTIDSRLSRDLINGSVHVAQGFEIPFEAKQRIYRALVLANYLGTKELSEGCEAAADETSAGSSSEQRNFSLKVLINGGSREFRWANCGNDSSGNTLGLTTVAEEIIREAEQTEAFRSLPPVQGARL</sequence>
<reference evidence="1 2" key="2">
    <citation type="journal article" date="2013" name="Genome Announc.">
        <title>Genome Sequence of Growth-Improving Paenibacillus mucilaginosus Strain KNP414.</title>
        <authorList>
            <person name="Lu J.J."/>
            <person name="Wang J.F."/>
            <person name="Hu X.F."/>
        </authorList>
    </citation>
    <scope>NUCLEOTIDE SEQUENCE [LARGE SCALE GENOMIC DNA]</scope>
    <source>
        <strain evidence="1 2">KNP414</strain>
    </source>
</reference>
<dbReference type="KEGG" id="pms:KNP414_05217"/>
<dbReference type="PATRIC" id="fig|1036673.3.peg.4828"/>
<accession>F8FBY0</accession>
<evidence type="ECO:0000313" key="2">
    <source>
        <dbReference type="Proteomes" id="UP000006620"/>
    </source>
</evidence>
<dbReference type="HOGENOM" id="CLU_062419_0_0_9"/>
<name>F8FBY0_PAEMK</name>